<dbReference type="GO" id="GO:0005524">
    <property type="term" value="F:ATP binding"/>
    <property type="evidence" value="ECO:0007669"/>
    <property type="project" value="UniProtKB-KW"/>
</dbReference>
<protein>
    <recommendedName>
        <fullName evidence="3">tRNA threonylcarbamoyladenosine biosynthesis protein TsaE</fullName>
    </recommendedName>
    <alternativeName>
        <fullName evidence="10">t(6)A37 threonylcarbamoyladenosine biosynthesis protein TsaE</fullName>
    </alternativeName>
</protein>
<keyword evidence="6" id="KW-0479">Metal-binding</keyword>
<dbReference type="RefSeq" id="WP_072346136.1">
    <property type="nucleotide sequence ID" value="NZ_FPKU01000003.1"/>
</dbReference>
<dbReference type="EMBL" id="FPKU01000003">
    <property type="protein sequence ID" value="SFZ86523.1"/>
    <property type="molecule type" value="Genomic_DNA"/>
</dbReference>
<keyword evidence="5" id="KW-0819">tRNA processing</keyword>
<evidence type="ECO:0000313" key="12">
    <source>
        <dbReference type="Proteomes" id="UP000183447"/>
    </source>
</evidence>
<evidence type="ECO:0000313" key="11">
    <source>
        <dbReference type="EMBL" id="SFZ86523.1"/>
    </source>
</evidence>
<dbReference type="GO" id="GO:0002949">
    <property type="term" value="P:tRNA threonylcarbamoyladenosine modification"/>
    <property type="evidence" value="ECO:0007669"/>
    <property type="project" value="InterPro"/>
</dbReference>
<dbReference type="PANTHER" id="PTHR33540">
    <property type="entry name" value="TRNA THREONYLCARBAMOYLADENOSINE BIOSYNTHESIS PROTEIN TSAE"/>
    <property type="match status" value="1"/>
</dbReference>
<evidence type="ECO:0000256" key="2">
    <source>
        <dbReference type="ARBA" id="ARBA00007599"/>
    </source>
</evidence>
<comment type="similarity">
    <text evidence="2">Belongs to the TsaE family.</text>
</comment>
<dbReference type="SUPFAM" id="SSF52540">
    <property type="entry name" value="P-loop containing nucleoside triphosphate hydrolases"/>
    <property type="match status" value="1"/>
</dbReference>
<evidence type="ECO:0000256" key="3">
    <source>
        <dbReference type="ARBA" id="ARBA00019010"/>
    </source>
</evidence>
<evidence type="ECO:0000256" key="5">
    <source>
        <dbReference type="ARBA" id="ARBA00022694"/>
    </source>
</evidence>
<evidence type="ECO:0000256" key="8">
    <source>
        <dbReference type="ARBA" id="ARBA00022840"/>
    </source>
</evidence>
<keyword evidence="7" id="KW-0547">Nucleotide-binding</keyword>
<organism evidence="11 12">
    <name type="scientific">Devosia enhydra</name>
    <dbReference type="NCBI Taxonomy" id="665118"/>
    <lineage>
        <taxon>Bacteria</taxon>
        <taxon>Pseudomonadati</taxon>
        <taxon>Pseudomonadota</taxon>
        <taxon>Alphaproteobacteria</taxon>
        <taxon>Hyphomicrobiales</taxon>
        <taxon>Devosiaceae</taxon>
        <taxon>Devosia</taxon>
    </lineage>
</organism>
<sequence length="156" mass="16957">MTQYWLADDAATVRFGQALAGRLVPGDMVLLEGDLGAGKTALARAIIRALCADADLDVPSPTFALVQPYETPAGTPVLHSDLYRIADPHEIDELGLLDTPEAIVLVEWPQQAPELYARATHRIQLAIPPGGSGRMIDMEVKNADFLRDFEIPSRNP</sequence>
<dbReference type="InterPro" id="IPR027417">
    <property type="entry name" value="P-loop_NTPase"/>
</dbReference>
<accession>A0A1K2I2S0</accession>
<dbReference type="PANTHER" id="PTHR33540:SF2">
    <property type="entry name" value="TRNA THREONYLCARBAMOYLADENOSINE BIOSYNTHESIS PROTEIN TSAE"/>
    <property type="match status" value="1"/>
</dbReference>
<name>A0A1K2I2S0_9HYPH</name>
<dbReference type="GO" id="GO:0005737">
    <property type="term" value="C:cytoplasm"/>
    <property type="evidence" value="ECO:0007669"/>
    <property type="project" value="UniProtKB-SubCell"/>
</dbReference>
<dbReference type="InterPro" id="IPR003442">
    <property type="entry name" value="T6A_TsaE"/>
</dbReference>
<reference evidence="11 12" key="1">
    <citation type="submission" date="2016-11" db="EMBL/GenBank/DDBJ databases">
        <authorList>
            <person name="Jaros S."/>
            <person name="Januszkiewicz K."/>
            <person name="Wedrychowicz H."/>
        </authorList>
    </citation>
    <scope>NUCLEOTIDE SEQUENCE [LARGE SCALE GENOMIC DNA]</scope>
    <source>
        <strain evidence="11 12">ATCC 23634</strain>
    </source>
</reference>
<keyword evidence="8" id="KW-0067">ATP-binding</keyword>
<dbReference type="Pfam" id="PF02367">
    <property type="entry name" value="TsaE"/>
    <property type="match status" value="1"/>
</dbReference>
<gene>
    <name evidence="11" type="ORF">SAMN02983003_3705</name>
</gene>
<evidence type="ECO:0000256" key="6">
    <source>
        <dbReference type="ARBA" id="ARBA00022723"/>
    </source>
</evidence>
<keyword evidence="4" id="KW-0963">Cytoplasm</keyword>
<evidence type="ECO:0000256" key="1">
    <source>
        <dbReference type="ARBA" id="ARBA00004496"/>
    </source>
</evidence>
<dbReference type="GO" id="GO:0046872">
    <property type="term" value="F:metal ion binding"/>
    <property type="evidence" value="ECO:0007669"/>
    <property type="project" value="UniProtKB-KW"/>
</dbReference>
<evidence type="ECO:0000256" key="10">
    <source>
        <dbReference type="ARBA" id="ARBA00032441"/>
    </source>
</evidence>
<dbReference type="OrthoDB" id="9809275at2"/>
<comment type="subcellular location">
    <subcellularLocation>
        <location evidence="1">Cytoplasm</location>
    </subcellularLocation>
</comment>
<proteinExistence type="inferred from homology"/>
<evidence type="ECO:0000256" key="9">
    <source>
        <dbReference type="ARBA" id="ARBA00022842"/>
    </source>
</evidence>
<dbReference type="Proteomes" id="UP000183447">
    <property type="component" value="Unassembled WGS sequence"/>
</dbReference>
<dbReference type="Gene3D" id="3.40.50.300">
    <property type="entry name" value="P-loop containing nucleotide triphosphate hydrolases"/>
    <property type="match status" value="1"/>
</dbReference>
<dbReference type="AlphaFoldDB" id="A0A1K2I2S0"/>
<keyword evidence="9" id="KW-0460">Magnesium</keyword>
<evidence type="ECO:0000256" key="7">
    <source>
        <dbReference type="ARBA" id="ARBA00022741"/>
    </source>
</evidence>
<dbReference type="STRING" id="665118.SAMN02983003_3705"/>
<keyword evidence="12" id="KW-1185">Reference proteome</keyword>
<evidence type="ECO:0000256" key="4">
    <source>
        <dbReference type="ARBA" id="ARBA00022490"/>
    </source>
</evidence>
<dbReference type="NCBIfam" id="TIGR00150">
    <property type="entry name" value="T6A_YjeE"/>
    <property type="match status" value="1"/>
</dbReference>